<dbReference type="PANTHER" id="PTHR21666:SF288">
    <property type="entry name" value="CELL DIVISION PROTEIN YTFB"/>
    <property type="match status" value="1"/>
</dbReference>
<sequence length="429" mass="48324">MMKKVLYFSFFALQLSVFTACNDTSNAEKATASATVEAPKPPVYEFGFNLNDYTIVKDTIKQGDTFGKLLEENNIGAVDIHNITQKTKGEFNPKNIRTGKVYAFLYDKKDPSKPHSFIYQPNVTDYVVVRLGDSVHAYKAQRKVTIVEKALAGNINSNLTVDALAAGISANATYQMGQIFDYTIDFFRLQKGDNFKIIYEERYVDDTIFAGVEKVKAAYFEWQGKPYYAFNFTTDSAKGTNGYYDEKGNMMKRMFLKSPLDIFRITSKFGMRFHPVLHRMKGHFGTDYAAPTGTPIRVTAAGTVIEAGYSSGNGNYVKVRHNNMYTTQYLHMSRILARRGQHVSQGQVIGLVGSTGLATGPHVCYRFWKNGRQVDPLREKLPESVPIDARLKPKYLKEIAPLKEQLDALKATPIEMEEEVTNVQKQTVS</sequence>
<feature type="domain" description="Csd3-like second N-terminal" evidence="10">
    <location>
        <begin position="148"/>
        <end position="269"/>
    </location>
</feature>
<accession>A0A2X2RN88</accession>
<dbReference type="Pfam" id="PF19425">
    <property type="entry name" value="Csd3_N2"/>
    <property type="match status" value="1"/>
</dbReference>
<dbReference type="RefSeq" id="WP_128091389.1">
    <property type="nucleotide sequence ID" value="NZ_UARG01000017.1"/>
</dbReference>
<dbReference type="EMBL" id="UARG01000017">
    <property type="protein sequence ID" value="SQA78123.1"/>
    <property type="molecule type" value="Genomic_DNA"/>
</dbReference>
<feature type="signal peptide" evidence="8">
    <location>
        <begin position="1"/>
        <end position="20"/>
    </location>
</feature>
<evidence type="ECO:0000259" key="9">
    <source>
        <dbReference type="Pfam" id="PF01551"/>
    </source>
</evidence>
<dbReference type="CDD" id="cd12797">
    <property type="entry name" value="M23_peptidase"/>
    <property type="match status" value="1"/>
</dbReference>
<dbReference type="InterPro" id="IPR016047">
    <property type="entry name" value="M23ase_b-sheet_dom"/>
</dbReference>
<name>A0A2X2RN88_CAPOC</name>
<comment type="cofactor">
    <cofactor evidence="1">
        <name>Zn(2+)</name>
        <dbReference type="ChEBI" id="CHEBI:29105"/>
    </cofactor>
</comment>
<evidence type="ECO:0000313" key="12">
    <source>
        <dbReference type="Proteomes" id="UP000249891"/>
    </source>
</evidence>
<keyword evidence="4" id="KW-0479">Metal-binding</keyword>
<feature type="chain" id="PRO_5016165081" evidence="8">
    <location>
        <begin position="21"/>
        <end position="429"/>
    </location>
</feature>
<dbReference type="AlphaFoldDB" id="A0A2X2RN88"/>
<evidence type="ECO:0000256" key="1">
    <source>
        <dbReference type="ARBA" id="ARBA00001947"/>
    </source>
</evidence>
<dbReference type="Gene3D" id="2.70.70.10">
    <property type="entry name" value="Glucose Permease (Domain IIA)"/>
    <property type="match status" value="1"/>
</dbReference>
<evidence type="ECO:0000256" key="7">
    <source>
        <dbReference type="ARBA" id="ARBA00023049"/>
    </source>
</evidence>
<keyword evidence="3" id="KW-0645">Protease</keyword>
<dbReference type="PANTHER" id="PTHR21666">
    <property type="entry name" value="PEPTIDASE-RELATED"/>
    <property type="match status" value="1"/>
</dbReference>
<evidence type="ECO:0000256" key="5">
    <source>
        <dbReference type="ARBA" id="ARBA00022801"/>
    </source>
</evidence>
<evidence type="ECO:0000256" key="8">
    <source>
        <dbReference type="SAM" id="SignalP"/>
    </source>
</evidence>
<gene>
    <name evidence="11" type="ORF">NCTC11546_01350</name>
</gene>
<evidence type="ECO:0000259" key="10">
    <source>
        <dbReference type="Pfam" id="PF19425"/>
    </source>
</evidence>
<dbReference type="GO" id="GO:0006508">
    <property type="term" value="P:proteolysis"/>
    <property type="evidence" value="ECO:0007669"/>
    <property type="project" value="UniProtKB-KW"/>
</dbReference>
<proteinExistence type="predicted"/>
<evidence type="ECO:0000256" key="6">
    <source>
        <dbReference type="ARBA" id="ARBA00022833"/>
    </source>
</evidence>
<dbReference type="InterPro" id="IPR045834">
    <property type="entry name" value="Csd3_N2"/>
</dbReference>
<dbReference type="SUPFAM" id="SSF51261">
    <property type="entry name" value="Duplicated hybrid motif"/>
    <property type="match status" value="1"/>
</dbReference>
<evidence type="ECO:0000256" key="3">
    <source>
        <dbReference type="ARBA" id="ARBA00022670"/>
    </source>
</evidence>
<evidence type="ECO:0000256" key="2">
    <source>
        <dbReference type="ARBA" id="ARBA00004196"/>
    </source>
</evidence>
<dbReference type="GO" id="GO:0046872">
    <property type="term" value="F:metal ion binding"/>
    <property type="evidence" value="ECO:0007669"/>
    <property type="project" value="UniProtKB-KW"/>
</dbReference>
<dbReference type="Gene3D" id="3.10.450.350">
    <property type="match status" value="2"/>
</dbReference>
<dbReference type="PROSITE" id="PS51257">
    <property type="entry name" value="PROKAR_LIPOPROTEIN"/>
    <property type="match status" value="1"/>
</dbReference>
<organism evidence="11 12">
    <name type="scientific">Capnocytophaga ochracea</name>
    <dbReference type="NCBI Taxonomy" id="1018"/>
    <lineage>
        <taxon>Bacteria</taxon>
        <taxon>Pseudomonadati</taxon>
        <taxon>Bacteroidota</taxon>
        <taxon>Flavobacteriia</taxon>
        <taxon>Flavobacteriales</taxon>
        <taxon>Flavobacteriaceae</taxon>
        <taxon>Capnocytophaga</taxon>
    </lineage>
</organism>
<reference evidence="11 12" key="1">
    <citation type="submission" date="2018-06" db="EMBL/GenBank/DDBJ databases">
        <authorList>
            <consortium name="Pathogen Informatics"/>
            <person name="Doyle S."/>
        </authorList>
    </citation>
    <scope>NUCLEOTIDE SEQUENCE [LARGE SCALE GENOMIC DNA]</scope>
    <source>
        <strain evidence="11 12">NCTC11546</strain>
    </source>
</reference>
<dbReference type="InterPro" id="IPR050570">
    <property type="entry name" value="Cell_wall_metabolism_enzyme"/>
</dbReference>
<keyword evidence="5 11" id="KW-0378">Hydrolase</keyword>
<dbReference type="GO" id="GO:0030313">
    <property type="term" value="C:cell envelope"/>
    <property type="evidence" value="ECO:0007669"/>
    <property type="project" value="UniProtKB-SubCell"/>
</dbReference>
<keyword evidence="8" id="KW-0732">Signal</keyword>
<evidence type="ECO:0000256" key="4">
    <source>
        <dbReference type="ARBA" id="ARBA00022723"/>
    </source>
</evidence>
<dbReference type="EC" id="3.4.24.75" evidence="11"/>
<comment type="subcellular location">
    <subcellularLocation>
        <location evidence="2">Cell envelope</location>
    </subcellularLocation>
</comment>
<keyword evidence="7" id="KW-0482">Metalloprotease</keyword>
<protein>
    <submittedName>
        <fullName evidence="11">Glycyl-glycine endopeptidase ALE-1</fullName>
        <ecNumber evidence="11">3.4.24.75</ecNumber>
    </submittedName>
</protein>
<dbReference type="Proteomes" id="UP000249891">
    <property type="component" value="Unassembled WGS sequence"/>
</dbReference>
<evidence type="ECO:0000313" key="11">
    <source>
        <dbReference type="EMBL" id="SQA78123.1"/>
    </source>
</evidence>
<feature type="domain" description="M23ase beta-sheet core" evidence="9">
    <location>
        <begin position="282"/>
        <end position="376"/>
    </location>
</feature>
<dbReference type="Pfam" id="PF01551">
    <property type="entry name" value="Peptidase_M23"/>
    <property type="match status" value="1"/>
</dbReference>
<keyword evidence="6" id="KW-0862">Zinc</keyword>
<dbReference type="GO" id="GO:0004222">
    <property type="term" value="F:metalloendopeptidase activity"/>
    <property type="evidence" value="ECO:0007669"/>
    <property type="project" value="TreeGrafter"/>
</dbReference>
<dbReference type="InterPro" id="IPR011055">
    <property type="entry name" value="Dup_hybrid_motif"/>
</dbReference>